<dbReference type="InterPro" id="IPR033443">
    <property type="entry name" value="PROP1-like_PPR_dom"/>
</dbReference>
<reference evidence="4" key="1">
    <citation type="submission" date="2020-03" db="EMBL/GenBank/DDBJ databases">
        <title>A mixture of massive structural variations and highly conserved coding sequences in Ustilaginoidea virens genome.</title>
        <authorList>
            <person name="Zhang K."/>
            <person name="Zhao Z."/>
            <person name="Zhang Z."/>
            <person name="Li Y."/>
            <person name="Hsiang T."/>
            <person name="Sun W."/>
        </authorList>
    </citation>
    <scope>NUCLEOTIDE SEQUENCE</scope>
    <source>
        <strain evidence="4">UV-8b</strain>
    </source>
</reference>
<protein>
    <recommendedName>
        <fullName evidence="3">PROP1-like PPR domain-containing protein</fullName>
    </recommendedName>
</protein>
<evidence type="ECO:0000256" key="2">
    <source>
        <dbReference type="SAM" id="MobiDB-lite"/>
    </source>
</evidence>
<dbReference type="Gene3D" id="1.25.40.10">
    <property type="entry name" value="Tetratricopeptide repeat domain"/>
    <property type="match status" value="2"/>
</dbReference>
<dbReference type="EMBL" id="CP072757">
    <property type="protein sequence ID" value="QUC22047.1"/>
    <property type="molecule type" value="Genomic_DNA"/>
</dbReference>
<dbReference type="InterPro" id="IPR011990">
    <property type="entry name" value="TPR-like_helical_dom_sf"/>
</dbReference>
<evidence type="ECO:0000256" key="1">
    <source>
        <dbReference type="ARBA" id="ARBA00022737"/>
    </source>
</evidence>
<dbReference type="PANTHER" id="PTHR47447">
    <property type="entry name" value="OS03G0856100 PROTEIN"/>
    <property type="match status" value="1"/>
</dbReference>
<dbReference type="PANTHER" id="PTHR47447:SF17">
    <property type="entry name" value="OS12G0638900 PROTEIN"/>
    <property type="match status" value="1"/>
</dbReference>
<feature type="region of interest" description="Disordered" evidence="2">
    <location>
        <begin position="21"/>
        <end position="113"/>
    </location>
</feature>
<dbReference type="Pfam" id="PF17177">
    <property type="entry name" value="PPR_long"/>
    <property type="match status" value="1"/>
</dbReference>
<dbReference type="KEGG" id="uvi:66067065"/>
<sequence>MRSALAPSPRHGAVAWFSSAASDEAAHPIASIPDSASPSGSSSKRGRNLESSDHEQQQPTGGSKALLAAIASKSRRGSPSPRWSGEARSDDVVQGAGPGAAFSAPPGENPWPITSKEWEMVAKTQEISKSPSGPQEKLRRFQDEVWPFVKSVRGRVPKHLYMSSTKFLFETCDSVAEQGLAGTSLALSKMCATIGKWDLDIRNELVLNLCHILISQRRSAAARNALMKELVDMWKHLSQLKRGSQAHQQGLRFVLPSADEINMGTENLEILAKMHAYGAPVSDPSLTMQLASQALASIFIQYPLGQAFWLIPGLVATLAVLSDPRLTREGNKIDAAPLLNLVRHVFEQHPVEPTFVDHVFTKRIFTNNIRFPPSKLDELQSYVAAQWPQASAMVLKKRPSWYPGHALPQSSLSPVPNTPSSLSVFDRKLRAAYRSRDTAGAESVWQHLRMNLAENPDLGRQMREEPEFLDYCIFVWCAVRRPGRLQETLDVMKQIGVQLTVRSYTSMIHGWKTCKDGGRIEALWDKLVESGLKLDSVIWTERISGLIEANRPRAGIQALAEMQALWKKAVLSEGDAAAAGAAGAGAAAVQPTVEVVNAAVKGLIALDRRAAMEVLAWASREGIEPNIRTFNIMLGESLRCATSSEQTAALLETMKKQKVEPNEATFTIILQQVLGGMEDASAAEQVQAVEQLLSDMEKAGLRANLETYGKMLYAVASLPDGGAEEAVLAVQQHMQAAGLSATPHMVTILVERALARGRGRGRGLGPVGPAGPAAPDAGAAIRDLLRRHNLTSIGQGDQTLWERVMSAHAVTGDVAAAMDVFDQLARAGRTVTSLPCLTDLVEALLARGDAKAVADARHVVGVVLSHKLDMAVTEPEVLAPDARYWRHHFWFLALENGLVEREKAPPALRARLQGLRS</sequence>
<gene>
    <name evidence="4" type="ORF">UV8b_06288</name>
</gene>
<proteinExistence type="predicted"/>
<dbReference type="Proteomes" id="UP000027002">
    <property type="component" value="Chromosome 5"/>
</dbReference>
<keyword evidence="5" id="KW-1185">Reference proteome</keyword>
<dbReference type="RefSeq" id="XP_042999720.1">
    <property type="nucleotide sequence ID" value="XM_043143785.1"/>
</dbReference>
<feature type="compositionally biased region" description="Low complexity" evidence="2">
    <location>
        <begin position="63"/>
        <end position="84"/>
    </location>
</feature>
<dbReference type="OrthoDB" id="185373at2759"/>
<dbReference type="GeneID" id="66067065"/>
<feature type="compositionally biased region" description="Low complexity" evidence="2">
    <location>
        <begin position="27"/>
        <end position="43"/>
    </location>
</feature>
<organism evidence="4 5">
    <name type="scientific">Ustilaginoidea virens</name>
    <name type="common">Rice false smut fungus</name>
    <name type="synonym">Villosiclava virens</name>
    <dbReference type="NCBI Taxonomy" id="1159556"/>
    <lineage>
        <taxon>Eukaryota</taxon>
        <taxon>Fungi</taxon>
        <taxon>Dikarya</taxon>
        <taxon>Ascomycota</taxon>
        <taxon>Pezizomycotina</taxon>
        <taxon>Sordariomycetes</taxon>
        <taxon>Hypocreomycetidae</taxon>
        <taxon>Hypocreales</taxon>
        <taxon>Clavicipitaceae</taxon>
        <taxon>Ustilaginoidea</taxon>
    </lineage>
</organism>
<evidence type="ECO:0000313" key="4">
    <source>
        <dbReference type="EMBL" id="QUC22047.1"/>
    </source>
</evidence>
<evidence type="ECO:0000259" key="3">
    <source>
        <dbReference type="Pfam" id="PF17177"/>
    </source>
</evidence>
<dbReference type="AlphaFoldDB" id="A0A8E5HV45"/>
<keyword evidence="1" id="KW-0677">Repeat</keyword>
<feature type="compositionally biased region" description="Basic and acidic residues" evidence="2">
    <location>
        <begin position="47"/>
        <end position="56"/>
    </location>
</feature>
<feature type="domain" description="PROP1-like PPR" evidence="3">
    <location>
        <begin position="607"/>
        <end position="759"/>
    </location>
</feature>
<evidence type="ECO:0000313" key="5">
    <source>
        <dbReference type="Proteomes" id="UP000027002"/>
    </source>
</evidence>
<accession>A0A8E5HV45</accession>
<name>A0A8E5HV45_USTVR</name>